<dbReference type="EMBL" id="JAGFBM010000003">
    <property type="protein sequence ID" value="MBO3084739.1"/>
    <property type="molecule type" value="Genomic_DNA"/>
</dbReference>
<name>A0ABS3SHD2_9CELL</name>
<dbReference type="PROSITE" id="PS51257">
    <property type="entry name" value="PROKAR_LIPOPROTEIN"/>
    <property type="match status" value="1"/>
</dbReference>
<dbReference type="RefSeq" id="WP_208289402.1">
    <property type="nucleotide sequence ID" value="NZ_CP074404.1"/>
</dbReference>
<reference evidence="6 7" key="1">
    <citation type="submission" date="2021-03" db="EMBL/GenBank/DDBJ databases">
        <title>novel species in genus Cellulomonas.</title>
        <authorList>
            <person name="Zhang G."/>
        </authorList>
    </citation>
    <scope>NUCLEOTIDE SEQUENCE [LARGE SCALE GENOMIC DNA]</scope>
    <source>
        <strain evidence="7">zg-ZUI188</strain>
    </source>
</reference>
<feature type="chain" id="PRO_5046976109" evidence="4">
    <location>
        <begin position="27"/>
        <end position="387"/>
    </location>
</feature>
<dbReference type="PANTHER" id="PTHR46847:SF1">
    <property type="entry name" value="D-ALLOSE-BINDING PERIPLASMIC PROTEIN-RELATED"/>
    <property type="match status" value="1"/>
</dbReference>
<dbReference type="Proteomes" id="UP000678317">
    <property type="component" value="Unassembled WGS sequence"/>
</dbReference>
<dbReference type="SUPFAM" id="SSF53822">
    <property type="entry name" value="Periplasmic binding protein-like I"/>
    <property type="match status" value="1"/>
</dbReference>
<keyword evidence="7" id="KW-1185">Reference proteome</keyword>
<comment type="subcellular location">
    <subcellularLocation>
        <location evidence="1">Cell envelope</location>
    </subcellularLocation>
</comment>
<feature type="domain" description="Periplasmic binding protein" evidence="5">
    <location>
        <begin position="83"/>
        <end position="334"/>
    </location>
</feature>
<dbReference type="InterPro" id="IPR025997">
    <property type="entry name" value="SBP_2_dom"/>
</dbReference>
<sequence>MRTTVRTAAVGVIGTLALTLTACSSADTEGAAPSSTKAAELTFDESGRPVLDDSFSKAVQAANGVTVDTSAFKAEPPYNVATITQGPVNGWATTFDLVMKDSLAKSGKVGDVMYVPWDGVTENQVKGMEDAIAADVDAIVLLSMSRAGLVSSIERAAAAGIPVITCMGGAETDAYTAEVNADIPLQGFQTADEISKKLDGKGQVVMLNGTAGVDSAEFWRSGANAAFSQYPEIEIVTEQYADWSAAKAMDVMRTVVAQYPDVDAVWVGGLEMGPSVIQAYKEGGAELPLVGGTNPTNGFLRLAIENDLDFYVAPFTPAAPQECVNTMLKVLDGQPVPKFTNVADVLEGAAPYGKDEASTWFEAAFNDDFNGPKVLDDKAYLDAGFGK</sequence>
<comment type="similarity">
    <text evidence="2">Belongs to the bacterial solute-binding protein 2 family.</text>
</comment>
<feature type="signal peptide" evidence="4">
    <location>
        <begin position="1"/>
        <end position="26"/>
    </location>
</feature>
<dbReference type="Pfam" id="PF13407">
    <property type="entry name" value="Peripla_BP_4"/>
    <property type="match status" value="1"/>
</dbReference>
<dbReference type="Gene3D" id="3.40.50.2300">
    <property type="match status" value="2"/>
</dbReference>
<evidence type="ECO:0000256" key="4">
    <source>
        <dbReference type="SAM" id="SignalP"/>
    </source>
</evidence>
<accession>A0ABS3SHD2</accession>
<evidence type="ECO:0000256" key="1">
    <source>
        <dbReference type="ARBA" id="ARBA00004196"/>
    </source>
</evidence>
<organism evidence="6 7">
    <name type="scientific">Cellulomonas fengjieae</name>
    <dbReference type="NCBI Taxonomy" id="2819978"/>
    <lineage>
        <taxon>Bacteria</taxon>
        <taxon>Bacillati</taxon>
        <taxon>Actinomycetota</taxon>
        <taxon>Actinomycetes</taxon>
        <taxon>Micrococcales</taxon>
        <taxon>Cellulomonadaceae</taxon>
        <taxon>Cellulomonas</taxon>
    </lineage>
</organism>
<evidence type="ECO:0000259" key="5">
    <source>
        <dbReference type="Pfam" id="PF13407"/>
    </source>
</evidence>
<evidence type="ECO:0000313" key="6">
    <source>
        <dbReference type="EMBL" id="MBO3084739.1"/>
    </source>
</evidence>
<evidence type="ECO:0000256" key="3">
    <source>
        <dbReference type="ARBA" id="ARBA00022729"/>
    </source>
</evidence>
<evidence type="ECO:0000313" key="7">
    <source>
        <dbReference type="Proteomes" id="UP000678317"/>
    </source>
</evidence>
<proteinExistence type="inferred from homology"/>
<dbReference type="InterPro" id="IPR028082">
    <property type="entry name" value="Peripla_BP_I"/>
</dbReference>
<evidence type="ECO:0000256" key="2">
    <source>
        <dbReference type="ARBA" id="ARBA00007639"/>
    </source>
</evidence>
<gene>
    <name evidence="6" type="ORF">J4035_08815</name>
</gene>
<keyword evidence="3 4" id="KW-0732">Signal</keyword>
<comment type="caution">
    <text evidence="6">The sequence shown here is derived from an EMBL/GenBank/DDBJ whole genome shotgun (WGS) entry which is preliminary data.</text>
</comment>
<dbReference type="PANTHER" id="PTHR46847">
    <property type="entry name" value="D-ALLOSE-BINDING PERIPLASMIC PROTEIN-RELATED"/>
    <property type="match status" value="1"/>
</dbReference>
<protein>
    <submittedName>
        <fullName evidence="6">Substrate-binding domain-containing protein</fullName>
    </submittedName>
</protein>